<evidence type="ECO:0000256" key="5">
    <source>
        <dbReference type="PROSITE-ProRule" id="PRU00552"/>
    </source>
</evidence>
<accession>A0ABW0YQK4</accession>
<name>A0ABW0YQK4_9BACI</name>
<dbReference type="RefSeq" id="WP_385941199.1">
    <property type="nucleotide sequence ID" value="NZ_JBHSOZ010000005.1"/>
</dbReference>
<comment type="caution">
    <text evidence="10">The sequence shown here is derived from an EMBL/GenBank/DDBJ whole genome shotgun (WGS) entry which is preliminary data.</text>
</comment>
<dbReference type="InterPro" id="IPR014001">
    <property type="entry name" value="Helicase_ATP-bd"/>
</dbReference>
<dbReference type="InterPro" id="IPR050547">
    <property type="entry name" value="DEAD_box_RNA_helicases"/>
</dbReference>
<evidence type="ECO:0000256" key="2">
    <source>
        <dbReference type="ARBA" id="ARBA00022801"/>
    </source>
</evidence>
<dbReference type="EC" id="3.6.4.-" evidence="10"/>
<evidence type="ECO:0000256" key="4">
    <source>
        <dbReference type="ARBA" id="ARBA00022840"/>
    </source>
</evidence>
<evidence type="ECO:0000256" key="3">
    <source>
        <dbReference type="ARBA" id="ARBA00022806"/>
    </source>
</evidence>
<evidence type="ECO:0000313" key="10">
    <source>
        <dbReference type="EMBL" id="MFC5713408.1"/>
    </source>
</evidence>
<dbReference type="InterPro" id="IPR011545">
    <property type="entry name" value="DEAD/DEAH_box_helicase_dom"/>
</dbReference>
<keyword evidence="11" id="KW-1185">Reference proteome</keyword>
<dbReference type="InterPro" id="IPR027417">
    <property type="entry name" value="P-loop_NTPase"/>
</dbReference>
<keyword evidence="3 10" id="KW-0347">Helicase</keyword>
<dbReference type="EMBL" id="JBHSOZ010000005">
    <property type="protein sequence ID" value="MFC5713408.1"/>
    <property type="molecule type" value="Genomic_DNA"/>
</dbReference>
<dbReference type="GO" id="GO:0004386">
    <property type="term" value="F:helicase activity"/>
    <property type="evidence" value="ECO:0007669"/>
    <property type="project" value="UniProtKB-KW"/>
</dbReference>
<feature type="region of interest" description="Disordered" evidence="6">
    <location>
        <begin position="386"/>
        <end position="441"/>
    </location>
</feature>
<gene>
    <name evidence="10" type="ORF">ACFPU1_11495</name>
</gene>
<feature type="domain" description="DEAD-box RNA helicase Q" evidence="9">
    <location>
        <begin position="2"/>
        <end position="30"/>
    </location>
</feature>
<dbReference type="InterPro" id="IPR014014">
    <property type="entry name" value="RNA_helicase_DEAD_Q_motif"/>
</dbReference>
<dbReference type="Proteomes" id="UP001596142">
    <property type="component" value="Unassembled WGS sequence"/>
</dbReference>
<dbReference type="Gene3D" id="3.40.50.300">
    <property type="entry name" value="P-loop containing nucleotide triphosphate hydrolases"/>
    <property type="match status" value="2"/>
</dbReference>
<evidence type="ECO:0000259" key="9">
    <source>
        <dbReference type="PROSITE" id="PS51195"/>
    </source>
</evidence>
<dbReference type="SMART" id="SM00487">
    <property type="entry name" value="DEXDc"/>
    <property type="match status" value="1"/>
</dbReference>
<proteinExistence type="predicted"/>
<protein>
    <submittedName>
        <fullName evidence="10">DEAD/DEAH box helicase</fullName>
        <ecNumber evidence="10">3.6.4.-</ecNumber>
    </submittedName>
</protein>
<dbReference type="InterPro" id="IPR044742">
    <property type="entry name" value="DEAD/DEAH_RhlB"/>
</dbReference>
<keyword evidence="4" id="KW-0067">ATP-binding</keyword>
<evidence type="ECO:0000256" key="1">
    <source>
        <dbReference type="ARBA" id="ARBA00022741"/>
    </source>
</evidence>
<keyword evidence="1" id="KW-0547">Nucleotide-binding</keyword>
<dbReference type="SUPFAM" id="SSF52540">
    <property type="entry name" value="P-loop containing nucleoside triphosphate hydrolases"/>
    <property type="match status" value="2"/>
</dbReference>
<feature type="compositionally biased region" description="Basic and acidic residues" evidence="6">
    <location>
        <begin position="426"/>
        <end position="441"/>
    </location>
</feature>
<dbReference type="CDD" id="cd00268">
    <property type="entry name" value="DEADc"/>
    <property type="match status" value="1"/>
</dbReference>
<evidence type="ECO:0000259" key="7">
    <source>
        <dbReference type="PROSITE" id="PS51192"/>
    </source>
</evidence>
<evidence type="ECO:0000313" key="11">
    <source>
        <dbReference type="Proteomes" id="UP001596142"/>
    </source>
</evidence>
<reference evidence="11" key="1">
    <citation type="journal article" date="2019" name="Int. J. Syst. Evol. Microbiol.">
        <title>The Global Catalogue of Microorganisms (GCM) 10K type strain sequencing project: providing services to taxonomists for standard genome sequencing and annotation.</title>
        <authorList>
            <consortium name="The Broad Institute Genomics Platform"/>
            <consortium name="The Broad Institute Genome Sequencing Center for Infectious Disease"/>
            <person name="Wu L."/>
            <person name="Ma J."/>
        </authorList>
    </citation>
    <scope>NUCLEOTIDE SEQUENCE [LARGE SCALE GENOMIC DNA]</scope>
    <source>
        <strain evidence="11">CECT 7184</strain>
    </source>
</reference>
<dbReference type="Pfam" id="PF00270">
    <property type="entry name" value="DEAD"/>
    <property type="match status" value="1"/>
</dbReference>
<dbReference type="InterPro" id="IPR001650">
    <property type="entry name" value="Helicase_C-like"/>
</dbReference>
<feature type="short sequence motif" description="Q motif" evidence="5">
    <location>
        <begin position="2"/>
        <end position="30"/>
    </location>
</feature>
<dbReference type="PROSITE" id="PS51192">
    <property type="entry name" value="HELICASE_ATP_BIND_1"/>
    <property type="match status" value="1"/>
</dbReference>
<keyword evidence="2 10" id="KW-0378">Hydrolase</keyword>
<feature type="domain" description="Helicase ATP-binding" evidence="7">
    <location>
        <begin position="33"/>
        <end position="206"/>
    </location>
</feature>
<evidence type="ECO:0000256" key="6">
    <source>
        <dbReference type="SAM" id="MobiDB-lite"/>
    </source>
</evidence>
<dbReference type="SMART" id="SM00490">
    <property type="entry name" value="HELICc"/>
    <property type="match status" value="1"/>
</dbReference>
<sequence>MKAFERFGLPPFLIQALQKQNIQKPTEIQERLIPAIKNGKDVIGQSQTGSGKTLSFLLPLVSGIDTKKNYTQAVITAPTRELAGQLYDELLKLLGEDKEEEITSRLVVGGTDRLRTMNKLKNQPHIVIGTPGRLHDMVKSQALDVHKTKFYVVDEADQMLDMGFIEQVDQVASNMPEDLQMMVFSATIPEKLQPFLKKYMSQPRHVHVKPEEATPSKIDHYLVPLRHRDRTELTVKVAASLNPYLAIVFTNKKEEADEVFAAMVEEGLNVDLLHGGIAPRQRKQVMKRVNDASVQYLVATDLAARGIDIKGVTHVINYALPKELEFYVHRVGRSARAGHTGEAYTLVEKNEQEPLQKLAKKRISFEYKDLRRGEWVSVENMTVTKKNRTRSTASPAAGMKPATGTKKPKKVKPGYKKKAKQQFAQEAKRQRRIETKRNNKK</sequence>
<dbReference type="GO" id="GO:0016787">
    <property type="term" value="F:hydrolase activity"/>
    <property type="evidence" value="ECO:0007669"/>
    <property type="project" value="UniProtKB-KW"/>
</dbReference>
<feature type="domain" description="Helicase C-terminal" evidence="8">
    <location>
        <begin position="217"/>
        <end position="389"/>
    </location>
</feature>
<feature type="compositionally biased region" description="Basic residues" evidence="6">
    <location>
        <begin position="406"/>
        <end position="420"/>
    </location>
</feature>
<dbReference type="PROSITE" id="PS51195">
    <property type="entry name" value="Q_MOTIF"/>
    <property type="match status" value="1"/>
</dbReference>
<dbReference type="PROSITE" id="PS51194">
    <property type="entry name" value="HELICASE_CTER"/>
    <property type="match status" value="1"/>
</dbReference>
<dbReference type="PANTHER" id="PTHR47963:SF1">
    <property type="entry name" value="DEAD-BOX ATP-DEPENDENT RNA HELICASE CSHB"/>
    <property type="match status" value="1"/>
</dbReference>
<dbReference type="PANTHER" id="PTHR47963">
    <property type="entry name" value="DEAD-BOX ATP-DEPENDENT RNA HELICASE 47, MITOCHONDRIAL"/>
    <property type="match status" value="1"/>
</dbReference>
<organism evidence="10 11">
    <name type="scientific">Thalassorhabdus alkalitolerans</name>
    <dbReference type="NCBI Taxonomy" id="2282697"/>
    <lineage>
        <taxon>Bacteria</taxon>
        <taxon>Bacillati</taxon>
        <taxon>Bacillota</taxon>
        <taxon>Bacilli</taxon>
        <taxon>Bacillales</taxon>
        <taxon>Bacillaceae</taxon>
        <taxon>Thalassorhabdus</taxon>
    </lineage>
</organism>
<evidence type="ECO:0000259" key="8">
    <source>
        <dbReference type="PROSITE" id="PS51194"/>
    </source>
</evidence>
<dbReference type="Pfam" id="PF00271">
    <property type="entry name" value="Helicase_C"/>
    <property type="match status" value="1"/>
</dbReference>
<dbReference type="CDD" id="cd18787">
    <property type="entry name" value="SF2_C_DEAD"/>
    <property type="match status" value="1"/>
</dbReference>